<dbReference type="RefSeq" id="WP_010886028.1">
    <property type="nucleotide sequence ID" value="NC_000961.1"/>
</dbReference>
<organism evidence="6 7">
    <name type="scientific">Pyrococcus horikoshii (strain ATCC 700860 / DSM 12428 / JCM 9974 / NBRC 100139 / OT-3)</name>
    <dbReference type="NCBI Taxonomy" id="70601"/>
    <lineage>
        <taxon>Archaea</taxon>
        <taxon>Methanobacteriati</taxon>
        <taxon>Methanobacteriota</taxon>
        <taxon>Thermococci</taxon>
        <taxon>Thermococcales</taxon>
        <taxon>Thermococcaceae</taxon>
        <taxon>Pyrococcus</taxon>
    </lineage>
</organism>
<dbReference type="PANTHER" id="PTHR30290:SF9">
    <property type="entry name" value="OLIGOPEPTIDE-BINDING PROTEIN APPA"/>
    <property type="match status" value="1"/>
</dbReference>
<comment type="similarity">
    <text evidence="1">Belongs to the bacterial solute-binding protein 5 family.</text>
</comment>
<evidence type="ECO:0000256" key="4">
    <source>
        <dbReference type="SAM" id="MobiDB-lite"/>
    </source>
</evidence>
<sequence length="841" mass="96066">MKKKVGILAILVALGMLVTPLLHPVSAEEQKVLKIAMYSATGSLFMGVWNPSAAGFRDVYSTRAASLAQDEGSSVWGIDGDYHPYRCTIVEAKENVKIPSDAVIFNSTSKKWEAAYAGQTAPVAVTFKCQKIYFHDGHKLTVADVIYSYYWEWEWTSQDGDNDPYYDQNEADWNAETMAKLLGIKVVSEDDDHFVITIYHKYTFPPYKWYEYWYFTPYTSYPWQLIYAMSEVVAESNKARLANQTQGKQLFSFSESTEDIQQIDMLTPAHAKVVMEELEKLKKEKPIPDVLKQFIYNEQDEIKEYDDIINFIKQHNHMFISNGPYIIDVYKPENLYLKYIKFDKWVKPEFAEDMYNFEPYFDVIELYGIQNENTIILGVAKGDYDLSWYSFPSFKFSGLSEEDRNNIDMYVNIGGFWDMVWNPVHDKDNPYLVTVGDKKYFNPFAIREIRFALEYLINRNYIVQNILQGSGGPMFTPWTSGDKLAIKKLQPVLDAYGLDAQGDEEYALKLIDDAMRKAARDLAKMGYKLEKVNGKGYFNGQPVKLVGIGRQEDERKDEAYYIANILKKAGFDVQVKIVDRRTASKMVYLSDPANYEWNYYTEGWVAGGSVKFSISRILQYYTTAWFGPGFVGWKFTPQNTYRATVEEVLKYLGEGDIQSAIDMLELEYYTSPDKLKPILNWTADDVGWLIYTSHYKNQTLDSEAKYWDLTKIGAALGIYESFRVFTAENWEFFPVNKRIKFRVMDPAVGLGNSIVMKSAYLAEAPQSPTKTETTTSSPSPTKTETQTQTTTSSPSPTQTTSPSQTTTTTTSPSQTKTGGGICGPALIVGLAAIPLILRRRR</sequence>
<gene>
    <name evidence="6" type="ordered locus">PH1962</name>
</gene>
<dbReference type="SUPFAM" id="SSF53850">
    <property type="entry name" value="Periplasmic binding protein-like II"/>
    <property type="match status" value="1"/>
</dbReference>
<evidence type="ECO:0000313" key="6">
    <source>
        <dbReference type="EMBL" id="BAA31089.1"/>
    </source>
</evidence>
<dbReference type="InterPro" id="IPR027552">
    <property type="entry name" value="CGP_CTERM"/>
</dbReference>
<keyword evidence="3" id="KW-0732">Signal</keyword>
<dbReference type="NCBIfam" id="TIGR04288">
    <property type="entry name" value="CGP_CTERM"/>
    <property type="match status" value="1"/>
</dbReference>
<proteinExistence type="inferred from homology"/>
<dbReference type="Pfam" id="PF00496">
    <property type="entry name" value="SBP_bac_5"/>
    <property type="match status" value="1"/>
</dbReference>
<dbReference type="KEGG" id="pho:PH1962"/>
<evidence type="ECO:0000259" key="5">
    <source>
        <dbReference type="Pfam" id="PF00496"/>
    </source>
</evidence>
<feature type="compositionally biased region" description="Low complexity" evidence="4">
    <location>
        <begin position="765"/>
        <end position="816"/>
    </location>
</feature>
<keyword evidence="7" id="KW-1185">Reference proteome</keyword>
<dbReference type="InterPro" id="IPR039424">
    <property type="entry name" value="SBP_5"/>
</dbReference>
<keyword evidence="2" id="KW-0813">Transport</keyword>
<dbReference type="EMBL" id="BA000001">
    <property type="protein sequence ID" value="BAA31089.1"/>
    <property type="molecule type" value="Genomic_DNA"/>
</dbReference>
<dbReference type="Gene3D" id="3.10.105.10">
    <property type="entry name" value="Dipeptide-binding Protein, Domain 3"/>
    <property type="match status" value="1"/>
</dbReference>
<accession>O59612</accession>
<dbReference type="Gene3D" id="3.40.190.10">
    <property type="entry name" value="Periplasmic binding protein-like II"/>
    <property type="match status" value="1"/>
</dbReference>
<dbReference type="eggNOG" id="arCOG01672">
    <property type="taxonomic scope" value="Archaea"/>
</dbReference>
<feature type="region of interest" description="Disordered" evidence="4">
    <location>
        <begin position="765"/>
        <end position="821"/>
    </location>
</feature>
<dbReference type="AlphaFoldDB" id="O59612"/>
<dbReference type="OrthoDB" id="85145at2157"/>
<evidence type="ECO:0000256" key="3">
    <source>
        <dbReference type="ARBA" id="ARBA00022729"/>
    </source>
</evidence>
<protein>
    <recommendedName>
        <fullName evidence="5">Solute-binding protein family 5 domain-containing protein</fullName>
    </recommendedName>
</protein>
<name>O59612_PYRHO</name>
<evidence type="ECO:0000313" key="7">
    <source>
        <dbReference type="Proteomes" id="UP000000752"/>
    </source>
</evidence>
<dbReference type="GO" id="GO:0015833">
    <property type="term" value="P:peptide transport"/>
    <property type="evidence" value="ECO:0007669"/>
    <property type="project" value="TreeGrafter"/>
</dbReference>
<dbReference type="GeneID" id="1442810"/>
<feature type="domain" description="Solute-binding protein family 5" evidence="5">
    <location>
        <begin position="127"/>
        <end position="608"/>
    </location>
</feature>
<dbReference type="Proteomes" id="UP000000752">
    <property type="component" value="Chromosome"/>
</dbReference>
<dbReference type="PANTHER" id="PTHR30290">
    <property type="entry name" value="PERIPLASMIC BINDING COMPONENT OF ABC TRANSPORTER"/>
    <property type="match status" value="1"/>
</dbReference>
<reference evidence="6 7" key="1">
    <citation type="journal article" date="1998" name="DNA Res.">
        <title>Complete sequence and gene organization of the genome of a hyper-thermophilic archaebacterium, Pyrococcus horikoshii OT3.</title>
        <authorList>
            <person name="Kawarabayasi Y."/>
            <person name="Sawada M."/>
            <person name="Horikawa H."/>
            <person name="Haikawa Y."/>
            <person name="Hino Y."/>
            <person name="Yamamoto S."/>
            <person name="Sekine M."/>
            <person name="Baba S."/>
            <person name="Kosugi H."/>
            <person name="Hosoyama A."/>
            <person name="Nagai Y."/>
            <person name="Sakai M."/>
            <person name="Ogura K."/>
            <person name="Otuka R."/>
            <person name="Nakazawa H."/>
            <person name="Takamiya M."/>
            <person name="Ohfuku Y."/>
            <person name="Funahashi T."/>
            <person name="Tanaka T."/>
            <person name="Kudoh Y."/>
            <person name="Yamazaki J."/>
            <person name="Kushida N."/>
            <person name="Oguchi A."/>
            <person name="Aoki K."/>
            <person name="Nakamura Y."/>
            <person name="Robb T.F."/>
            <person name="Horikoshi K."/>
            <person name="Masuchi Y."/>
            <person name="Shizuya H."/>
            <person name="Kikuchi H."/>
        </authorList>
    </citation>
    <scope>NUCLEOTIDE SEQUENCE [LARGE SCALE GENOMIC DNA]</scope>
    <source>
        <strain evidence="7">ATCC 700860 / DSM 12428 / JCM 9974 / NBRC 100139 / OT-3</strain>
    </source>
</reference>
<dbReference type="STRING" id="70601.gene:9378975"/>
<evidence type="ECO:0000256" key="2">
    <source>
        <dbReference type="ARBA" id="ARBA00022448"/>
    </source>
</evidence>
<dbReference type="GO" id="GO:1904680">
    <property type="term" value="F:peptide transmembrane transporter activity"/>
    <property type="evidence" value="ECO:0007669"/>
    <property type="project" value="TreeGrafter"/>
</dbReference>
<dbReference type="InterPro" id="IPR000914">
    <property type="entry name" value="SBP_5_dom"/>
</dbReference>
<dbReference type="PIR" id="B71212">
    <property type="entry name" value="B71212"/>
</dbReference>
<dbReference type="EnsemblBacteria" id="BAA31089">
    <property type="protein sequence ID" value="BAA31089"/>
    <property type="gene ID" value="BAA31089"/>
</dbReference>
<evidence type="ECO:0000256" key="1">
    <source>
        <dbReference type="ARBA" id="ARBA00005695"/>
    </source>
</evidence>